<gene>
    <name evidence="4" type="ORF">WMY93_001751</name>
</gene>
<dbReference type="InterPro" id="IPR036116">
    <property type="entry name" value="FN3_sf"/>
</dbReference>
<dbReference type="PANTHER" id="PTHR20859">
    <property type="entry name" value="INTERFERON/INTERLEUKIN RECEPTOR"/>
    <property type="match status" value="1"/>
</dbReference>
<dbReference type="GO" id="GO:0004896">
    <property type="term" value="F:cytokine receptor activity"/>
    <property type="evidence" value="ECO:0007669"/>
    <property type="project" value="TreeGrafter"/>
</dbReference>
<evidence type="ECO:0008006" key="6">
    <source>
        <dbReference type="Google" id="ProtNLM"/>
    </source>
</evidence>
<keyword evidence="1" id="KW-0472">Membrane</keyword>
<name>A0AAW0PS88_9GOBI</name>
<dbReference type="InterPro" id="IPR050650">
    <property type="entry name" value="Type-II_Cytokine-TF_Rcpt"/>
</dbReference>
<evidence type="ECO:0000259" key="2">
    <source>
        <dbReference type="Pfam" id="PF01108"/>
    </source>
</evidence>
<feature type="transmembrane region" description="Helical" evidence="1">
    <location>
        <begin position="358"/>
        <end position="380"/>
    </location>
</feature>
<dbReference type="AlphaFoldDB" id="A0AAW0PS88"/>
<keyword evidence="1" id="KW-1133">Transmembrane helix</keyword>
<organism evidence="4 5">
    <name type="scientific">Mugilogobius chulae</name>
    <name type="common">yellowstripe goby</name>
    <dbReference type="NCBI Taxonomy" id="88201"/>
    <lineage>
        <taxon>Eukaryota</taxon>
        <taxon>Metazoa</taxon>
        <taxon>Chordata</taxon>
        <taxon>Craniata</taxon>
        <taxon>Vertebrata</taxon>
        <taxon>Euteleostomi</taxon>
        <taxon>Actinopterygii</taxon>
        <taxon>Neopterygii</taxon>
        <taxon>Teleostei</taxon>
        <taxon>Neoteleostei</taxon>
        <taxon>Acanthomorphata</taxon>
        <taxon>Gobiaria</taxon>
        <taxon>Gobiiformes</taxon>
        <taxon>Gobioidei</taxon>
        <taxon>Gobiidae</taxon>
        <taxon>Gobionellinae</taxon>
        <taxon>Mugilogobius</taxon>
    </lineage>
</organism>
<dbReference type="SUPFAM" id="SSF49265">
    <property type="entry name" value="Fibronectin type III"/>
    <property type="match status" value="2"/>
</dbReference>
<evidence type="ECO:0000259" key="3">
    <source>
        <dbReference type="Pfam" id="PF09294"/>
    </source>
</evidence>
<accession>A0AAW0PS88</accession>
<dbReference type="InterPro" id="IPR015373">
    <property type="entry name" value="Interferon/interleukin_rcp_dom"/>
</dbReference>
<dbReference type="Pfam" id="PF01108">
    <property type="entry name" value="Tissue_fac"/>
    <property type="match status" value="1"/>
</dbReference>
<proteinExistence type="predicted"/>
<reference evidence="5" key="1">
    <citation type="submission" date="2024-04" db="EMBL/GenBank/DDBJ databases">
        <title>Salinicola lusitanus LLJ914,a marine bacterium isolated from the Okinawa Trough.</title>
        <authorList>
            <person name="Li J."/>
        </authorList>
    </citation>
    <scope>NUCLEOTIDE SEQUENCE [LARGE SCALE GENOMIC DNA]</scope>
</reference>
<keyword evidence="5" id="KW-1185">Reference proteome</keyword>
<feature type="domain" description="Fibronectin type-III" evidence="2">
    <location>
        <begin position="152"/>
        <end position="243"/>
    </location>
</feature>
<dbReference type="EMBL" id="JBBPFD010000002">
    <property type="protein sequence ID" value="KAK7938425.1"/>
    <property type="molecule type" value="Genomic_DNA"/>
</dbReference>
<dbReference type="InterPro" id="IPR013783">
    <property type="entry name" value="Ig-like_fold"/>
</dbReference>
<evidence type="ECO:0000313" key="4">
    <source>
        <dbReference type="EMBL" id="KAK7938425.1"/>
    </source>
</evidence>
<dbReference type="Pfam" id="PF09294">
    <property type="entry name" value="Interfer-bind"/>
    <property type="match status" value="1"/>
</dbReference>
<dbReference type="Gene3D" id="2.60.40.10">
    <property type="entry name" value="Immunoglobulins"/>
    <property type="match status" value="1"/>
</dbReference>
<dbReference type="PANTHER" id="PTHR20859:SF53">
    <property type="entry name" value="INTERLEUKIN-22 RECEPTOR SUBUNIT ALPHA-1"/>
    <property type="match status" value="1"/>
</dbReference>
<dbReference type="Proteomes" id="UP001460270">
    <property type="component" value="Unassembled WGS sequence"/>
</dbReference>
<dbReference type="GO" id="GO:0005886">
    <property type="term" value="C:plasma membrane"/>
    <property type="evidence" value="ECO:0007669"/>
    <property type="project" value="TreeGrafter"/>
</dbReference>
<sequence length="396" mass="43430">MLQVESASENHCKASVSVFVYNLLFDLTLKKNSPQNIVLSSAKALLQHLCLQMECTSNKTDISFSETAIFAPGHVQLSSLNQPGSTSLHQKGVPELDLGDTGVPELDLGDTVKQVFMLVWILLLLLLDHGKTLTIIKLCVLTAQINMRHIQGDSVCVPDPVNVSIWSFNLEHILQFVPGPETPGSALFTVQALSLSEGRWTDVDHCARMNAGQQCNLTLVLKDPLDGYQVRVRAFTPTLSSKWTESALFQPMSDTVLGPPRLKLSGCGNCLLLRVSPPLLKTDQWLSLFSKVVVQVQRSSDGAQFELSVPLTDEIRVEHLQRGVEYCVTVAVHDIYNDNSTPSKQLCALSSSPDTAPLLLVCLVAVLSMLLLCLLGWLLLCSPGSRTCWHFCSPQI</sequence>
<feature type="domain" description="Interferon/interleukin receptor" evidence="3">
    <location>
        <begin position="255"/>
        <end position="348"/>
    </location>
</feature>
<evidence type="ECO:0000256" key="1">
    <source>
        <dbReference type="SAM" id="Phobius"/>
    </source>
</evidence>
<comment type="caution">
    <text evidence="4">The sequence shown here is derived from an EMBL/GenBank/DDBJ whole genome shotgun (WGS) entry which is preliminary data.</text>
</comment>
<keyword evidence="1" id="KW-0812">Transmembrane</keyword>
<dbReference type="InterPro" id="IPR003961">
    <property type="entry name" value="FN3_dom"/>
</dbReference>
<evidence type="ECO:0000313" key="5">
    <source>
        <dbReference type="Proteomes" id="UP001460270"/>
    </source>
</evidence>
<protein>
    <recommendedName>
        <fullName evidence="6">Fibronectin type-III domain-containing protein</fullName>
    </recommendedName>
</protein>